<dbReference type="SUPFAM" id="SSF88723">
    <property type="entry name" value="PIN domain-like"/>
    <property type="match status" value="1"/>
</dbReference>
<dbReference type="Proteomes" id="UP000019322">
    <property type="component" value="Chromosome"/>
</dbReference>
<dbReference type="CDD" id="cd09881">
    <property type="entry name" value="PIN_VapC4-5_FitB-like"/>
    <property type="match status" value="1"/>
</dbReference>
<name>A0AA86DZL1_SULMK</name>
<keyword evidence="4 8" id="KW-0479">Metal-binding</keyword>
<dbReference type="GO" id="GO:0000287">
    <property type="term" value="F:magnesium ion binding"/>
    <property type="evidence" value="ECO:0007669"/>
    <property type="project" value="UniProtKB-UniRule"/>
</dbReference>
<dbReference type="AlphaFoldDB" id="A0AA86DZL1"/>
<keyword evidence="8" id="KW-0800">Toxin</keyword>
<dbReference type="EMBL" id="CP007201">
    <property type="protein sequence ID" value="AHJ12585.1"/>
    <property type="molecule type" value="Genomic_DNA"/>
</dbReference>
<dbReference type="KEGG" id="smul:SMUL_1324"/>
<evidence type="ECO:0000256" key="7">
    <source>
        <dbReference type="ARBA" id="ARBA00038093"/>
    </source>
</evidence>
<dbReference type="InterPro" id="IPR029060">
    <property type="entry name" value="PIN-like_dom_sf"/>
</dbReference>
<reference evidence="10 11" key="1">
    <citation type="journal article" date="2014" name="Environ. Microbiol.">
        <title>Insights into organohalide respiration and the versatile catabolism of Sulfurospirillum multivorans gained from comparative genomics and physiological studies.</title>
        <authorList>
            <person name="Goris T."/>
            <person name="Schubert T."/>
            <person name="Gadkari J."/>
            <person name="Wubet T."/>
            <person name="Tarkka M."/>
            <person name="Buscot F."/>
            <person name="Adrian L."/>
            <person name="Diekert G."/>
        </authorList>
    </citation>
    <scope>NUCLEOTIDE SEQUENCE [LARGE SCALE GENOMIC DNA]</scope>
    <source>
        <strain evidence="11">DM 12446 / JCM 15788 / NBRC 109480</strain>
    </source>
</reference>
<evidence type="ECO:0000256" key="1">
    <source>
        <dbReference type="ARBA" id="ARBA00001946"/>
    </source>
</evidence>
<comment type="function">
    <text evidence="8">Toxic component of a toxin-antitoxin (TA) system. An RNase.</text>
</comment>
<comment type="cofactor">
    <cofactor evidence="1 8">
        <name>Mg(2+)</name>
        <dbReference type="ChEBI" id="CHEBI:18420"/>
    </cofactor>
</comment>
<dbReference type="Pfam" id="PF01850">
    <property type="entry name" value="PIN"/>
    <property type="match status" value="1"/>
</dbReference>
<comment type="similarity">
    <text evidence="7 8">Belongs to the PINc/VapC protein family.</text>
</comment>
<dbReference type="HAMAP" id="MF_00265">
    <property type="entry name" value="VapC_Nob1"/>
    <property type="match status" value="1"/>
</dbReference>
<dbReference type="EC" id="3.1.-.-" evidence="8"/>
<evidence type="ECO:0000313" key="11">
    <source>
        <dbReference type="Proteomes" id="UP000019322"/>
    </source>
</evidence>
<sequence length="133" mass="15117">MKKMLDTNICIYIIKNKPQSVLDELKKCNVGDIILSSITVSELIYGAHKSQFVEKNLKAIEHFLIPFDVAEYDYKAALEYGKLRASLEKKGQPIGSLDMLIAAHAKSLDMVLVTNNMKEFERVEGLNVENWVR</sequence>
<evidence type="ECO:0000313" key="10">
    <source>
        <dbReference type="EMBL" id="AHJ12585.1"/>
    </source>
</evidence>
<organism evidence="10 11">
    <name type="scientific">Sulfurospirillum multivorans (strain DM 12446 / JCM 15788 / NBRC 109480)</name>
    <dbReference type="NCBI Taxonomy" id="1150621"/>
    <lineage>
        <taxon>Bacteria</taxon>
        <taxon>Pseudomonadati</taxon>
        <taxon>Campylobacterota</taxon>
        <taxon>Epsilonproteobacteria</taxon>
        <taxon>Campylobacterales</taxon>
        <taxon>Sulfurospirillaceae</taxon>
        <taxon>Sulfurospirillum</taxon>
    </lineage>
</organism>
<evidence type="ECO:0000256" key="3">
    <source>
        <dbReference type="ARBA" id="ARBA00022722"/>
    </source>
</evidence>
<dbReference type="InterPro" id="IPR022907">
    <property type="entry name" value="VapC_family"/>
</dbReference>
<dbReference type="GO" id="GO:0016787">
    <property type="term" value="F:hydrolase activity"/>
    <property type="evidence" value="ECO:0007669"/>
    <property type="project" value="UniProtKB-KW"/>
</dbReference>
<evidence type="ECO:0000256" key="2">
    <source>
        <dbReference type="ARBA" id="ARBA00022649"/>
    </source>
</evidence>
<keyword evidence="3 8" id="KW-0540">Nuclease</keyword>
<dbReference type="PANTHER" id="PTHR33653">
    <property type="entry name" value="RIBONUCLEASE VAPC2"/>
    <property type="match status" value="1"/>
</dbReference>
<dbReference type="NCBIfam" id="NF010285">
    <property type="entry name" value="PRK13725.1"/>
    <property type="match status" value="1"/>
</dbReference>
<evidence type="ECO:0000259" key="9">
    <source>
        <dbReference type="SMART" id="SM00670"/>
    </source>
</evidence>
<keyword evidence="2 8" id="KW-1277">Toxin-antitoxin system</keyword>
<evidence type="ECO:0000256" key="4">
    <source>
        <dbReference type="ARBA" id="ARBA00022723"/>
    </source>
</evidence>
<evidence type="ECO:0000256" key="6">
    <source>
        <dbReference type="ARBA" id="ARBA00022842"/>
    </source>
</evidence>
<feature type="binding site" evidence="8">
    <location>
        <position position="6"/>
    </location>
    <ligand>
        <name>Mg(2+)</name>
        <dbReference type="ChEBI" id="CHEBI:18420"/>
    </ligand>
</feature>
<protein>
    <recommendedName>
        <fullName evidence="8">Ribonuclease VapC</fullName>
        <shortName evidence="8">RNase VapC</shortName>
        <ecNumber evidence="8">3.1.-.-</ecNumber>
    </recommendedName>
    <alternativeName>
        <fullName evidence="8">Toxin VapC</fullName>
    </alternativeName>
</protein>
<feature type="binding site" evidence="8">
    <location>
        <position position="98"/>
    </location>
    <ligand>
        <name>Mg(2+)</name>
        <dbReference type="ChEBI" id="CHEBI:18420"/>
    </ligand>
</feature>
<evidence type="ECO:0000256" key="5">
    <source>
        <dbReference type="ARBA" id="ARBA00022801"/>
    </source>
</evidence>
<keyword evidence="6 8" id="KW-0460">Magnesium</keyword>
<feature type="domain" description="PIN" evidence="9">
    <location>
        <begin position="1"/>
        <end position="121"/>
    </location>
</feature>
<dbReference type="GO" id="GO:0090729">
    <property type="term" value="F:toxin activity"/>
    <property type="evidence" value="ECO:0007669"/>
    <property type="project" value="UniProtKB-KW"/>
</dbReference>
<dbReference type="InterPro" id="IPR002716">
    <property type="entry name" value="PIN_dom"/>
</dbReference>
<accession>A0AA86DZL1</accession>
<dbReference type="PANTHER" id="PTHR33653:SF1">
    <property type="entry name" value="RIBONUCLEASE VAPC2"/>
    <property type="match status" value="1"/>
</dbReference>
<keyword evidence="5 8" id="KW-0378">Hydrolase</keyword>
<evidence type="ECO:0000256" key="8">
    <source>
        <dbReference type="HAMAP-Rule" id="MF_00265"/>
    </source>
</evidence>
<dbReference type="Gene3D" id="3.40.50.1010">
    <property type="entry name" value="5'-nuclease"/>
    <property type="match status" value="1"/>
</dbReference>
<dbReference type="SMART" id="SM00670">
    <property type="entry name" value="PINc"/>
    <property type="match status" value="1"/>
</dbReference>
<dbReference type="InterPro" id="IPR050556">
    <property type="entry name" value="Type_II_TA_system_RNase"/>
</dbReference>
<dbReference type="GO" id="GO:0004540">
    <property type="term" value="F:RNA nuclease activity"/>
    <property type="evidence" value="ECO:0007669"/>
    <property type="project" value="InterPro"/>
</dbReference>
<gene>
    <name evidence="8" type="primary">vapC</name>
    <name evidence="10" type="ORF">SMUL_1324</name>
</gene>
<proteinExistence type="inferred from homology"/>